<dbReference type="PROSITE" id="PS50937">
    <property type="entry name" value="HTH_MERR_2"/>
    <property type="match status" value="1"/>
</dbReference>
<protein>
    <recommendedName>
        <fullName evidence="2">HTH merR-type domain-containing protein</fullName>
    </recommendedName>
</protein>
<gene>
    <name evidence="3" type="ORF">S06H3_44133</name>
</gene>
<dbReference type="CDD" id="cd04765">
    <property type="entry name" value="HTH_MlrA-like_sg2"/>
    <property type="match status" value="1"/>
</dbReference>
<dbReference type="SUPFAM" id="SSF46955">
    <property type="entry name" value="Putative DNA-binding domain"/>
    <property type="match status" value="1"/>
</dbReference>
<dbReference type="GO" id="GO:0003700">
    <property type="term" value="F:DNA-binding transcription factor activity"/>
    <property type="evidence" value="ECO:0007669"/>
    <property type="project" value="InterPro"/>
</dbReference>
<feature type="domain" description="HTH merR-type" evidence="2">
    <location>
        <begin position="10"/>
        <end position="80"/>
    </location>
</feature>
<dbReference type="InterPro" id="IPR047057">
    <property type="entry name" value="MerR_fam"/>
</dbReference>
<evidence type="ECO:0000313" key="3">
    <source>
        <dbReference type="EMBL" id="GAI37179.1"/>
    </source>
</evidence>
<dbReference type="InterPro" id="IPR000551">
    <property type="entry name" value="MerR-type_HTH_dom"/>
</dbReference>
<comment type="caution">
    <text evidence="3">The sequence shown here is derived from an EMBL/GenBank/DDBJ whole genome shotgun (WGS) entry which is preliminary data.</text>
</comment>
<evidence type="ECO:0000256" key="1">
    <source>
        <dbReference type="ARBA" id="ARBA00023125"/>
    </source>
</evidence>
<organism evidence="3">
    <name type="scientific">marine sediment metagenome</name>
    <dbReference type="NCBI Taxonomy" id="412755"/>
    <lineage>
        <taxon>unclassified sequences</taxon>
        <taxon>metagenomes</taxon>
        <taxon>ecological metagenomes</taxon>
    </lineage>
</organism>
<accession>X1Q1R7</accession>
<dbReference type="PANTHER" id="PTHR30204">
    <property type="entry name" value="REDOX-CYCLING DRUG-SENSING TRANSCRIPTIONAL ACTIVATOR SOXR"/>
    <property type="match status" value="1"/>
</dbReference>
<evidence type="ECO:0000259" key="2">
    <source>
        <dbReference type="PROSITE" id="PS50937"/>
    </source>
</evidence>
<dbReference type="InterPro" id="IPR009061">
    <property type="entry name" value="DNA-bd_dom_put_sf"/>
</dbReference>
<dbReference type="GO" id="GO:0003677">
    <property type="term" value="F:DNA binding"/>
    <property type="evidence" value="ECO:0007669"/>
    <property type="project" value="UniProtKB-KW"/>
</dbReference>
<dbReference type="EMBL" id="BARV01027432">
    <property type="protein sequence ID" value="GAI37179.1"/>
    <property type="molecule type" value="Genomic_DNA"/>
</dbReference>
<dbReference type="Gene3D" id="1.10.1660.10">
    <property type="match status" value="1"/>
</dbReference>
<dbReference type="Pfam" id="PF13411">
    <property type="entry name" value="MerR_1"/>
    <property type="match status" value="1"/>
</dbReference>
<feature type="non-terminal residue" evidence="3">
    <location>
        <position position="1"/>
    </location>
</feature>
<dbReference type="SMART" id="SM00422">
    <property type="entry name" value="HTH_MERR"/>
    <property type="match status" value="1"/>
</dbReference>
<name>X1Q1R7_9ZZZZ</name>
<reference evidence="3" key="1">
    <citation type="journal article" date="2014" name="Front. Microbiol.">
        <title>High frequency of phylogenetically diverse reductive dehalogenase-homologous genes in deep subseafloor sedimentary metagenomes.</title>
        <authorList>
            <person name="Kawai M."/>
            <person name="Futagami T."/>
            <person name="Toyoda A."/>
            <person name="Takaki Y."/>
            <person name="Nishi S."/>
            <person name="Hori S."/>
            <person name="Arai W."/>
            <person name="Tsubouchi T."/>
            <person name="Morono Y."/>
            <person name="Uchiyama I."/>
            <person name="Ito T."/>
            <person name="Fujiyama A."/>
            <person name="Inagaki F."/>
            <person name="Takami H."/>
        </authorList>
    </citation>
    <scope>NUCLEOTIDE SEQUENCE</scope>
    <source>
        <strain evidence="3">Expedition CK06-06</strain>
    </source>
</reference>
<dbReference type="AlphaFoldDB" id="X1Q1R7"/>
<keyword evidence="1" id="KW-0238">DNA-binding</keyword>
<sequence length="111" mass="13420">YKEPKVEKLFYSIGEVARMFDVNTSLIRFWEKEFDIIKPKKNKKGNRLFTKEDIDNFHIIYHLVKERGMTLKGAQMKMKENKDDAIHNLEVIQKLHNIRKMLLEIKEEMDH</sequence>
<dbReference type="PANTHER" id="PTHR30204:SF15">
    <property type="entry name" value="BLL5018 PROTEIN"/>
    <property type="match status" value="1"/>
</dbReference>
<proteinExistence type="predicted"/>